<feature type="region of interest" description="Disordered" evidence="9">
    <location>
        <begin position="630"/>
        <end position="654"/>
    </location>
</feature>
<dbReference type="RefSeq" id="WP_212009632.1">
    <property type="nucleotide sequence ID" value="NZ_JAAFYZ010000040.1"/>
</dbReference>
<evidence type="ECO:0000256" key="3">
    <source>
        <dbReference type="ARBA" id="ARBA00022475"/>
    </source>
</evidence>
<feature type="transmembrane region" description="Helical" evidence="10">
    <location>
        <begin position="456"/>
        <end position="475"/>
    </location>
</feature>
<evidence type="ECO:0000313" key="11">
    <source>
        <dbReference type="EMBL" id="MBS2548057.1"/>
    </source>
</evidence>
<dbReference type="CDD" id="cd06581">
    <property type="entry name" value="TM_PBP1_LivM_like"/>
    <property type="match status" value="1"/>
</dbReference>
<feature type="transmembrane region" description="Helical" evidence="10">
    <location>
        <begin position="333"/>
        <end position="350"/>
    </location>
</feature>
<dbReference type="EMBL" id="JAAFYZ010000040">
    <property type="protein sequence ID" value="MBS2548057.1"/>
    <property type="molecule type" value="Genomic_DNA"/>
</dbReference>
<comment type="subcellular location">
    <subcellularLocation>
        <location evidence="1">Cell membrane</location>
        <topology evidence="1">Multi-pass membrane protein</topology>
    </subcellularLocation>
</comment>
<keyword evidence="3" id="KW-1003">Cell membrane</keyword>
<keyword evidence="12" id="KW-1185">Reference proteome</keyword>
<keyword evidence="6 10" id="KW-1133">Transmembrane helix</keyword>
<keyword evidence="4 10" id="KW-0812">Transmembrane</keyword>
<dbReference type="PANTHER" id="PTHR11795">
    <property type="entry name" value="BRANCHED-CHAIN AMINO ACID TRANSPORT SYSTEM PERMEASE PROTEIN LIVH"/>
    <property type="match status" value="1"/>
</dbReference>
<proteinExistence type="inferred from homology"/>
<evidence type="ECO:0000256" key="1">
    <source>
        <dbReference type="ARBA" id="ARBA00004651"/>
    </source>
</evidence>
<evidence type="ECO:0000256" key="5">
    <source>
        <dbReference type="ARBA" id="ARBA00022970"/>
    </source>
</evidence>
<gene>
    <name evidence="11" type="ORF">KGQ19_14405</name>
</gene>
<feature type="transmembrane region" description="Helical" evidence="10">
    <location>
        <begin position="544"/>
        <end position="565"/>
    </location>
</feature>
<evidence type="ECO:0000256" key="8">
    <source>
        <dbReference type="ARBA" id="ARBA00037998"/>
    </source>
</evidence>
<accession>A0ABS5KPT4</accession>
<organism evidence="11 12">
    <name type="scientific">Catenulispora pinistramenti</name>
    <dbReference type="NCBI Taxonomy" id="2705254"/>
    <lineage>
        <taxon>Bacteria</taxon>
        <taxon>Bacillati</taxon>
        <taxon>Actinomycetota</taxon>
        <taxon>Actinomycetes</taxon>
        <taxon>Catenulisporales</taxon>
        <taxon>Catenulisporaceae</taxon>
        <taxon>Catenulispora</taxon>
    </lineage>
</organism>
<comment type="caution">
    <text evidence="11">The sequence shown here is derived from an EMBL/GenBank/DDBJ whole genome shotgun (WGS) entry which is preliminary data.</text>
</comment>
<comment type="similarity">
    <text evidence="8">Belongs to the binding-protein-dependent transport system permease family. LivHM subfamily.</text>
</comment>
<keyword evidence="5" id="KW-0029">Amino-acid transport</keyword>
<feature type="transmembrane region" description="Helical" evidence="10">
    <location>
        <begin position="6"/>
        <end position="27"/>
    </location>
</feature>
<dbReference type="InterPro" id="IPR001851">
    <property type="entry name" value="ABC_transp_permease"/>
</dbReference>
<protein>
    <submittedName>
        <fullName evidence="11">ABC transporter permease</fullName>
    </submittedName>
</protein>
<feature type="transmembrane region" description="Helical" evidence="10">
    <location>
        <begin position="506"/>
        <end position="524"/>
    </location>
</feature>
<evidence type="ECO:0000256" key="9">
    <source>
        <dbReference type="SAM" id="MobiDB-lite"/>
    </source>
</evidence>
<feature type="transmembrane region" description="Helical" evidence="10">
    <location>
        <begin position="59"/>
        <end position="80"/>
    </location>
</feature>
<dbReference type="PANTHER" id="PTHR11795:SF450">
    <property type="entry name" value="ABC TRANSPORTER PERMEASE PROTEIN"/>
    <property type="match status" value="1"/>
</dbReference>
<reference evidence="11 12" key="1">
    <citation type="submission" date="2020-02" db="EMBL/GenBank/DDBJ databases">
        <title>Acidophilic actinobacteria isolated from forest soil.</title>
        <authorList>
            <person name="Golinska P."/>
        </authorList>
    </citation>
    <scope>NUCLEOTIDE SEQUENCE [LARGE SCALE GENOMIC DNA]</scope>
    <source>
        <strain evidence="11 12">NL8</strain>
    </source>
</reference>
<feature type="transmembrane region" description="Helical" evidence="10">
    <location>
        <begin position="408"/>
        <end position="427"/>
    </location>
</feature>
<keyword evidence="7 10" id="KW-0472">Membrane</keyword>
<dbReference type="InterPro" id="IPR052157">
    <property type="entry name" value="BCAA_transport_permease"/>
</dbReference>
<evidence type="ECO:0000256" key="4">
    <source>
        <dbReference type="ARBA" id="ARBA00022692"/>
    </source>
</evidence>
<feature type="transmembrane region" description="Helical" evidence="10">
    <location>
        <begin position="244"/>
        <end position="263"/>
    </location>
</feature>
<feature type="transmembrane region" description="Helical" evidence="10">
    <location>
        <begin position="310"/>
        <end position="327"/>
    </location>
</feature>
<evidence type="ECO:0000256" key="10">
    <source>
        <dbReference type="SAM" id="Phobius"/>
    </source>
</evidence>
<evidence type="ECO:0000313" key="12">
    <source>
        <dbReference type="Proteomes" id="UP000730482"/>
    </source>
</evidence>
<dbReference type="InterPro" id="IPR043428">
    <property type="entry name" value="LivM-like"/>
</dbReference>
<feature type="transmembrane region" description="Helical" evidence="10">
    <location>
        <begin position="269"/>
        <end position="289"/>
    </location>
</feature>
<feature type="transmembrane region" description="Helical" evidence="10">
    <location>
        <begin position="192"/>
        <end position="210"/>
    </location>
</feature>
<feature type="transmembrane region" description="Helical" evidence="10">
    <location>
        <begin position="92"/>
        <end position="111"/>
    </location>
</feature>
<feature type="transmembrane region" description="Helical" evidence="10">
    <location>
        <begin position="143"/>
        <end position="160"/>
    </location>
</feature>
<keyword evidence="2" id="KW-0813">Transport</keyword>
<evidence type="ECO:0000256" key="7">
    <source>
        <dbReference type="ARBA" id="ARBA00023136"/>
    </source>
</evidence>
<sequence>MNVFLTYTVLGLVIGASYAIAASGLVLTYATTRIFNVAHGATAMVMAFVYWELAYNQGLSNWLSVLIVVFGVAPLFGALLERWVIRRVADSGVGVTLVVTCAVLVGLIGAAEKIWPPGVHQVQQFFAGHGLTVGMVRITGNDLLTVALAVVVGAVLWAFLKFTRLGVAMRAAVDDKELLALHGGRPHLMSSIAWAMGSALAALAGILLVCSQPSELNYISLTLLVVNSYAAAMAGRLTSLPRTFIGALVLGLLNAYASGYLWTGPGWTGFREAIPAIFLLLMLLLMPQAQLRVGRLAGVAGVRTPEMRRVGLASALLLLAVVFGNSVFSEVNVNRMALGLCFAILALSLVPLTGFSGYVSLAQFSFFGVGALTVAKMHSSAPTAVLAGALLAALAGILVALPSLRLQGLYLALSTIAFAQIMDTMVFQNPSLGGFGGSLTTKRLDMFGYRFTSDKAYAILAAAVFCVLGAGVILLRKGRYGRVLIALRDSPAACATLGLNPRLARVAVFAGSAAVAGLGGGLYAGLQNQVGSTNFQFFNSLPLLLIVVCAGVTSVSGALLGGMLLMALNSYPSTQAYLFLILAVAAVGLGKQPNGITGWLFSLRDNPLGARLGLGSAGIARGIATRSVADPGRAGKSSAIDGSVSVGENAEVEA</sequence>
<feature type="transmembrane region" description="Helical" evidence="10">
    <location>
        <begin position="381"/>
        <end position="401"/>
    </location>
</feature>
<feature type="transmembrane region" description="Helical" evidence="10">
    <location>
        <begin position="577"/>
        <end position="601"/>
    </location>
</feature>
<evidence type="ECO:0000256" key="6">
    <source>
        <dbReference type="ARBA" id="ARBA00022989"/>
    </source>
</evidence>
<dbReference type="Pfam" id="PF02653">
    <property type="entry name" value="BPD_transp_2"/>
    <property type="match status" value="2"/>
</dbReference>
<feature type="transmembrane region" description="Helical" evidence="10">
    <location>
        <begin position="34"/>
        <end position="53"/>
    </location>
</feature>
<evidence type="ECO:0000256" key="2">
    <source>
        <dbReference type="ARBA" id="ARBA00022448"/>
    </source>
</evidence>
<dbReference type="Proteomes" id="UP000730482">
    <property type="component" value="Unassembled WGS sequence"/>
</dbReference>
<dbReference type="CDD" id="cd06582">
    <property type="entry name" value="TM_PBP1_LivH_like"/>
    <property type="match status" value="1"/>
</dbReference>
<name>A0ABS5KPT4_9ACTN</name>